<accession>A0A0L9T9A9</accession>
<dbReference type="Gramene" id="KOM26689">
    <property type="protein sequence ID" value="KOM26689"/>
    <property type="gene ID" value="LR48_Vigan304s003600"/>
</dbReference>
<dbReference type="EMBL" id="KQ258334">
    <property type="protein sequence ID" value="KOM26689.1"/>
    <property type="molecule type" value="Genomic_DNA"/>
</dbReference>
<dbReference type="AlphaFoldDB" id="A0A0L9T9A9"/>
<sequence>MKKSRTVMKEPMRVDEEDVEQMGMQLGTWGTDAANKVQHAFSTPKEVLSCHIGEAHGHHKINTTYLWLKINWRGK</sequence>
<evidence type="ECO:0000313" key="2">
    <source>
        <dbReference type="Proteomes" id="UP000053144"/>
    </source>
</evidence>
<protein>
    <submittedName>
        <fullName evidence="1">Uncharacterized protein</fullName>
    </submittedName>
</protein>
<dbReference type="Proteomes" id="UP000053144">
    <property type="component" value="Unassembled WGS sequence"/>
</dbReference>
<evidence type="ECO:0000313" key="1">
    <source>
        <dbReference type="EMBL" id="KOM26689.1"/>
    </source>
</evidence>
<organism evidence="1 2">
    <name type="scientific">Phaseolus angularis</name>
    <name type="common">Azuki bean</name>
    <name type="synonym">Vigna angularis</name>
    <dbReference type="NCBI Taxonomy" id="3914"/>
    <lineage>
        <taxon>Eukaryota</taxon>
        <taxon>Viridiplantae</taxon>
        <taxon>Streptophyta</taxon>
        <taxon>Embryophyta</taxon>
        <taxon>Tracheophyta</taxon>
        <taxon>Spermatophyta</taxon>
        <taxon>Magnoliopsida</taxon>
        <taxon>eudicotyledons</taxon>
        <taxon>Gunneridae</taxon>
        <taxon>Pentapetalae</taxon>
        <taxon>rosids</taxon>
        <taxon>fabids</taxon>
        <taxon>Fabales</taxon>
        <taxon>Fabaceae</taxon>
        <taxon>Papilionoideae</taxon>
        <taxon>50 kb inversion clade</taxon>
        <taxon>NPAAA clade</taxon>
        <taxon>indigoferoid/millettioid clade</taxon>
        <taxon>Phaseoleae</taxon>
        <taxon>Vigna</taxon>
    </lineage>
</organism>
<gene>
    <name evidence="1" type="ORF">LR48_Vigan304s003600</name>
</gene>
<reference evidence="2" key="1">
    <citation type="journal article" date="2015" name="Proc. Natl. Acad. Sci. U.S.A.">
        <title>Genome sequencing of adzuki bean (Vigna angularis) provides insight into high starch and low fat accumulation and domestication.</title>
        <authorList>
            <person name="Yang K."/>
            <person name="Tian Z."/>
            <person name="Chen C."/>
            <person name="Luo L."/>
            <person name="Zhao B."/>
            <person name="Wang Z."/>
            <person name="Yu L."/>
            <person name="Li Y."/>
            <person name="Sun Y."/>
            <person name="Li W."/>
            <person name="Chen Y."/>
            <person name="Li Y."/>
            <person name="Zhang Y."/>
            <person name="Ai D."/>
            <person name="Zhao J."/>
            <person name="Shang C."/>
            <person name="Ma Y."/>
            <person name="Wu B."/>
            <person name="Wang M."/>
            <person name="Gao L."/>
            <person name="Sun D."/>
            <person name="Zhang P."/>
            <person name="Guo F."/>
            <person name="Wang W."/>
            <person name="Li Y."/>
            <person name="Wang J."/>
            <person name="Varshney R.K."/>
            <person name="Wang J."/>
            <person name="Ling H.Q."/>
            <person name="Wan P."/>
        </authorList>
    </citation>
    <scope>NUCLEOTIDE SEQUENCE</scope>
    <source>
        <strain evidence="2">cv. Jingnong 6</strain>
    </source>
</reference>
<name>A0A0L9T9A9_PHAAN</name>
<proteinExistence type="predicted"/>